<organism evidence="1 2">
    <name type="scientific">Pseudoduganella aquatica</name>
    <dbReference type="NCBI Taxonomy" id="2660641"/>
    <lineage>
        <taxon>Bacteria</taxon>
        <taxon>Pseudomonadati</taxon>
        <taxon>Pseudomonadota</taxon>
        <taxon>Betaproteobacteria</taxon>
        <taxon>Burkholderiales</taxon>
        <taxon>Oxalobacteraceae</taxon>
        <taxon>Telluria group</taxon>
        <taxon>Pseudoduganella</taxon>
    </lineage>
</organism>
<name>A0A7X4HFY8_9BURK</name>
<comment type="caution">
    <text evidence="1">The sequence shown here is derived from an EMBL/GenBank/DDBJ whole genome shotgun (WGS) entry which is preliminary data.</text>
</comment>
<proteinExistence type="predicted"/>
<dbReference type="SUPFAM" id="SSF55729">
    <property type="entry name" value="Acyl-CoA N-acyltransferases (Nat)"/>
    <property type="match status" value="1"/>
</dbReference>
<dbReference type="AlphaFoldDB" id="A0A7X4HFY8"/>
<dbReference type="EMBL" id="WWCU01000039">
    <property type="protein sequence ID" value="MYN10536.1"/>
    <property type="molecule type" value="Genomic_DNA"/>
</dbReference>
<reference evidence="1 2" key="1">
    <citation type="submission" date="2019-12" db="EMBL/GenBank/DDBJ databases">
        <title>Novel species isolated from a subtropical stream in China.</title>
        <authorList>
            <person name="Lu H."/>
        </authorList>
    </citation>
    <scope>NUCLEOTIDE SEQUENCE [LARGE SCALE GENOMIC DNA]</scope>
    <source>
        <strain evidence="1 2">FT127W</strain>
    </source>
</reference>
<dbReference type="RefSeq" id="WP_161074824.1">
    <property type="nucleotide sequence ID" value="NZ_CP086370.1"/>
</dbReference>
<dbReference type="Proteomes" id="UP000450676">
    <property type="component" value="Unassembled WGS sequence"/>
</dbReference>
<gene>
    <name evidence="1" type="ORF">GTP77_24775</name>
</gene>
<protein>
    <recommendedName>
        <fullName evidence="3">N-acetyltransferase domain-containing protein</fullName>
    </recommendedName>
</protein>
<keyword evidence="2" id="KW-1185">Reference proteome</keyword>
<accession>A0A7X4HFY8</accession>
<dbReference type="InterPro" id="IPR016181">
    <property type="entry name" value="Acyl_CoA_acyltransferase"/>
</dbReference>
<sequence length="226" mass="24920">MTSCSNDPQFRWQQMRQDEAAEVHQLHLGVLAQMPAGLVRPDELSHFEQHAQAQGRILCCRADGELVAYGVLGMDSHTVDHMAELLHAGPAGRARMCVLDGAASLPEWRGRRLHCAAIEERMALGRELGRTLVVATVAPENMRSLRGLTLEGFCVSGYAIVYGGLARLLVQRDLLQPQAPWIACRRVAHGDHAGHQRALADGLRGFQCWQDENNHWSVEYGVQASG</sequence>
<evidence type="ECO:0008006" key="3">
    <source>
        <dbReference type="Google" id="ProtNLM"/>
    </source>
</evidence>
<evidence type="ECO:0000313" key="2">
    <source>
        <dbReference type="Proteomes" id="UP000450676"/>
    </source>
</evidence>
<evidence type="ECO:0000313" key="1">
    <source>
        <dbReference type="EMBL" id="MYN10536.1"/>
    </source>
</evidence>
<dbReference type="Gene3D" id="3.40.630.30">
    <property type="match status" value="1"/>
</dbReference>